<dbReference type="InterPro" id="IPR000210">
    <property type="entry name" value="BTB/POZ_dom"/>
</dbReference>
<dbReference type="PANTHER" id="PTHR47843">
    <property type="entry name" value="BTB DOMAIN-CONTAINING PROTEIN-RELATED"/>
    <property type="match status" value="1"/>
</dbReference>
<evidence type="ECO:0000313" key="2">
    <source>
        <dbReference type="EMBL" id="OJD29312.1"/>
    </source>
</evidence>
<dbReference type="Gene3D" id="3.30.710.10">
    <property type="entry name" value="Potassium Channel Kv1.1, Chain A"/>
    <property type="match status" value="1"/>
</dbReference>
<dbReference type="STRING" id="236234.A0A1J9QLI2"/>
<dbReference type="SMART" id="SM00225">
    <property type="entry name" value="BTB"/>
    <property type="match status" value="1"/>
</dbReference>
<organism evidence="2 3">
    <name type="scientific">Diplodia corticola</name>
    <dbReference type="NCBI Taxonomy" id="236234"/>
    <lineage>
        <taxon>Eukaryota</taxon>
        <taxon>Fungi</taxon>
        <taxon>Dikarya</taxon>
        <taxon>Ascomycota</taxon>
        <taxon>Pezizomycotina</taxon>
        <taxon>Dothideomycetes</taxon>
        <taxon>Dothideomycetes incertae sedis</taxon>
        <taxon>Botryosphaeriales</taxon>
        <taxon>Botryosphaeriaceae</taxon>
        <taxon>Diplodia</taxon>
    </lineage>
</organism>
<evidence type="ECO:0000259" key="1">
    <source>
        <dbReference type="PROSITE" id="PS50097"/>
    </source>
</evidence>
<dbReference type="Proteomes" id="UP000183809">
    <property type="component" value="Unassembled WGS sequence"/>
</dbReference>
<dbReference type="CDD" id="cd18186">
    <property type="entry name" value="BTB_POZ_ZBTB_KLHL-like"/>
    <property type="match status" value="1"/>
</dbReference>
<dbReference type="OrthoDB" id="194443at2759"/>
<dbReference type="EMBL" id="MNUE01000084">
    <property type="protein sequence ID" value="OJD29312.1"/>
    <property type="molecule type" value="Genomic_DNA"/>
</dbReference>
<feature type="domain" description="BTB" evidence="1">
    <location>
        <begin position="104"/>
        <end position="175"/>
    </location>
</feature>
<dbReference type="Pfam" id="PF00651">
    <property type="entry name" value="BTB"/>
    <property type="match status" value="1"/>
</dbReference>
<protein>
    <submittedName>
        <fullName evidence="2">Btb poz-like protein</fullName>
    </submittedName>
</protein>
<dbReference type="RefSeq" id="XP_020125572.1">
    <property type="nucleotide sequence ID" value="XM_020279552.1"/>
</dbReference>
<evidence type="ECO:0000313" key="3">
    <source>
        <dbReference type="Proteomes" id="UP000183809"/>
    </source>
</evidence>
<name>A0A1J9QLI2_9PEZI</name>
<proteinExistence type="predicted"/>
<dbReference type="AlphaFoldDB" id="A0A1J9QLI2"/>
<dbReference type="PANTHER" id="PTHR47843:SF2">
    <property type="entry name" value="BTB DOMAIN-CONTAINING PROTEIN"/>
    <property type="match status" value="1"/>
</dbReference>
<dbReference type="GeneID" id="31019815"/>
<dbReference type="PROSITE" id="PS50097">
    <property type="entry name" value="BTB"/>
    <property type="match status" value="1"/>
</dbReference>
<dbReference type="InterPro" id="IPR011333">
    <property type="entry name" value="SKP1/BTB/POZ_sf"/>
</dbReference>
<gene>
    <name evidence="2" type="ORF">BKCO1_8400020</name>
</gene>
<keyword evidence="3" id="KW-1185">Reference proteome</keyword>
<accession>A0A1J9QLI2</accession>
<dbReference type="SUPFAM" id="SSF54695">
    <property type="entry name" value="POZ domain"/>
    <property type="match status" value="1"/>
</dbReference>
<comment type="caution">
    <text evidence="2">The sequence shown here is derived from an EMBL/GenBank/DDBJ whole genome shotgun (WGS) entry which is preliminary data.</text>
</comment>
<sequence length="345" mass="38297">MHWAESPNVVFVRDFAYPRPQRRRLRTMTSAGDVANTPAHAFAEYVLAPSLPGGCPPALATQLGSDDAPPRPRPALPYRINSHRLRVQAHAKNERARLLSGPLVDVVVGAGDGKRQWSIHRNLLSYHSDYLASELQTDDATKNEAGNKLELSDDNPKGFELFVKWLYQGKLDDVSDVSGAEAKYDYAVACHRLFMLCERFDMPHLKNMAMDQYRKGLHEARLVPDADEINDIYKDSPEGSPFRTLMTRIAARQIMDPDSDRDAEGYRDCFAASPDFAVDLVNAIKSGSGGFLFDDPTAGDDCQYHDHEHGPSCYGKGKGSDDSPRMSLVDAPAPTTFLRESPMLV</sequence>
<reference evidence="2 3" key="1">
    <citation type="submission" date="2016-10" db="EMBL/GenBank/DDBJ databases">
        <title>Proteomics and genomics reveal pathogen-plant mechanisms compatible with a hemibiotrophic lifestyle of Diplodia corticola.</title>
        <authorList>
            <person name="Fernandes I."/>
            <person name="De Jonge R."/>
            <person name="Van De Peer Y."/>
            <person name="Devreese B."/>
            <person name="Alves A."/>
            <person name="Esteves A.C."/>
        </authorList>
    </citation>
    <scope>NUCLEOTIDE SEQUENCE [LARGE SCALE GENOMIC DNA]</scope>
    <source>
        <strain evidence="2 3">CBS 112549</strain>
    </source>
</reference>